<keyword evidence="4 7" id="KW-0067">ATP-binding</keyword>
<dbReference type="InterPro" id="IPR050763">
    <property type="entry name" value="ABC_transporter_ATP-binding"/>
</dbReference>
<evidence type="ECO:0000256" key="5">
    <source>
        <dbReference type="ARBA" id="ARBA00023251"/>
    </source>
</evidence>
<dbReference type="SUPFAM" id="SSF52540">
    <property type="entry name" value="P-loop containing nucleoside triphosphate hydrolases"/>
    <property type="match status" value="1"/>
</dbReference>
<keyword evidence="5" id="KW-0046">Antibiotic resistance</keyword>
<gene>
    <name evidence="7" type="ORF">ACFFF6_05240</name>
</gene>
<evidence type="ECO:0000259" key="6">
    <source>
        <dbReference type="PROSITE" id="PS50893"/>
    </source>
</evidence>
<dbReference type="Pfam" id="PF00005">
    <property type="entry name" value="ABC_tran"/>
    <property type="match status" value="1"/>
</dbReference>
<dbReference type="PANTHER" id="PTHR42711">
    <property type="entry name" value="ABC TRANSPORTER ATP-BINDING PROTEIN"/>
    <property type="match status" value="1"/>
</dbReference>
<dbReference type="Gene3D" id="3.40.50.300">
    <property type="entry name" value="P-loop containing nucleotide triphosphate hydrolases"/>
    <property type="match status" value="1"/>
</dbReference>
<comment type="caution">
    <text evidence="7">The sequence shown here is derived from an EMBL/GenBank/DDBJ whole genome shotgun (WGS) entry which is preliminary data.</text>
</comment>
<keyword evidence="8" id="KW-1185">Reference proteome</keyword>
<reference evidence="7 8" key="1">
    <citation type="submission" date="2024-09" db="EMBL/GenBank/DDBJ databases">
        <authorList>
            <person name="Sun Q."/>
            <person name="Mori K."/>
        </authorList>
    </citation>
    <scope>NUCLEOTIDE SEQUENCE [LARGE SCALE GENOMIC DNA]</scope>
    <source>
        <strain evidence="7 8">CICC 10874</strain>
    </source>
</reference>
<dbReference type="PROSITE" id="PS00211">
    <property type="entry name" value="ABC_TRANSPORTER_1"/>
    <property type="match status" value="1"/>
</dbReference>
<protein>
    <submittedName>
        <fullName evidence="7">ABC transporter ATP-binding protein</fullName>
    </submittedName>
</protein>
<organism evidence="7 8">
    <name type="scientific">Brachybacterium hainanense</name>
    <dbReference type="NCBI Taxonomy" id="1541174"/>
    <lineage>
        <taxon>Bacteria</taxon>
        <taxon>Bacillati</taxon>
        <taxon>Actinomycetota</taxon>
        <taxon>Actinomycetes</taxon>
        <taxon>Micrococcales</taxon>
        <taxon>Dermabacteraceae</taxon>
        <taxon>Brachybacterium</taxon>
    </lineage>
</organism>
<dbReference type="InterPro" id="IPR003439">
    <property type="entry name" value="ABC_transporter-like_ATP-bd"/>
</dbReference>
<dbReference type="Proteomes" id="UP001589793">
    <property type="component" value="Unassembled WGS sequence"/>
</dbReference>
<keyword evidence="2" id="KW-0813">Transport</keyword>
<dbReference type="PROSITE" id="PS50893">
    <property type="entry name" value="ABC_TRANSPORTER_2"/>
    <property type="match status" value="1"/>
</dbReference>
<evidence type="ECO:0000256" key="2">
    <source>
        <dbReference type="ARBA" id="ARBA00022448"/>
    </source>
</evidence>
<dbReference type="GO" id="GO:0005524">
    <property type="term" value="F:ATP binding"/>
    <property type="evidence" value="ECO:0007669"/>
    <property type="project" value="UniProtKB-KW"/>
</dbReference>
<dbReference type="EMBL" id="JBHLSV010000005">
    <property type="protein sequence ID" value="MFC0673358.1"/>
    <property type="molecule type" value="Genomic_DNA"/>
</dbReference>
<dbReference type="RefSeq" id="WP_376978867.1">
    <property type="nucleotide sequence ID" value="NZ_JBHLSV010000005.1"/>
</dbReference>
<dbReference type="InterPro" id="IPR027417">
    <property type="entry name" value="P-loop_NTPase"/>
</dbReference>
<accession>A0ABV6RBP3</accession>
<dbReference type="InterPro" id="IPR017871">
    <property type="entry name" value="ABC_transporter-like_CS"/>
</dbReference>
<evidence type="ECO:0000313" key="7">
    <source>
        <dbReference type="EMBL" id="MFC0673358.1"/>
    </source>
</evidence>
<feature type="domain" description="ABC transporter" evidence="6">
    <location>
        <begin position="5"/>
        <end position="232"/>
    </location>
</feature>
<dbReference type="InterPro" id="IPR003593">
    <property type="entry name" value="AAA+_ATPase"/>
</dbReference>
<proteinExistence type="predicted"/>
<evidence type="ECO:0000256" key="4">
    <source>
        <dbReference type="ARBA" id="ARBA00022840"/>
    </source>
</evidence>
<dbReference type="SMART" id="SM00382">
    <property type="entry name" value="AAA"/>
    <property type="match status" value="1"/>
</dbReference>
<dbReference type="PANTHER" id="PTHR42711:SF19">
    <property type="entry name" value="DOXORUBICIN RESISTANCE ATP-BINDING PROTEIN DRRA"/>
    <property type="match status" value="1"/>
</dbReference>
<keyword evidence="3" id="KW-0547">Nucleotide-binding</keyword>
<evidence type="ECO:0000313" key="8">
    <source>
        <dbReference type="Proteomes" id="UP001589793"/>
    </source>
</evidence>
<sequence length="289" mass="30269">MDGAIEIDDITKSYADPVLRGVDLSHESGVLALLGANGAGKTTLISILTTLVRPDGGSARIGGVDVVREPAATRRLFAVTGQETTLDDLLTGRENLVMIGRLLGLGRAAGRRADALLEQLDLAAAGRRRVATYSGGMRRRLDLAASLLSRPAVLFLDEPTTGLDPVSRRRVWEDVRALAAAGTTVLLTTQTLDEAEALADRIAILRDGRIVADGTAEELTAGVGGQRLVLQDAAGAEVRGIDTDGTAASLARALSQIRPEEQDLGVALRSPTLDDAFLALAHETPEVAA</sequence>
<comment type="subcellular location">
    <subcellularLocation>
        <location evidence="1">Cell membrane</location>
        <topology evidence="1">Peripheral membrane protein</topology>
    </subcellularLocation>
</comment>
<evidence type="ECO:0000256" key="1">
    <source>
        <dbReference type="ARBA" id="ARBA00004202"/>
    </source>
</evidence>
<evidence type="ECO:0000256" key="3">
    <source>
        <dbReference type="ARBA" id="ARBA00022741"/>
    </source>
</evidence>
<name>A0ABV6RBP3_9MICO</name>